<proteinExistence type="predicted"/>
<protein>
    <submittedName>
        <fullName evidence="1">Uncharacterized protein</fullName>
    </submittedName>
</protein>
<accession>A0A9W9MRC2</accession>
<sequence length="149" mass="17353">MADSWDVYVVFRQRRGNDPLHWMLLLSTRESLYCTWYHIVGGPTENRAYERKIEAGKRIDSYSISMKQYIGKISAWNINKVKSEIVAVPVQECQRWTVEVLAALERKFLVPAGTSVDFYNQMEPSTRQTEPEDDWVLLSGAFEEELTIE</sequence>
<comment type="caution">
    <text evidence="1">The sequence shown here is derived from an EMBL/GenBank/DDBJ whole genome shotgun (WGS) entry which is preliminary data.</text>
</comment>
<dbReference type="EMBL" id="JAPQKP010000002">
    <property type="protein sequence ID" value="KAJ5206049.1"/>
    <property type="molecule type" value="Genomic_DNA"/>
</dbReference>
<dbReference type="AlphaFoldDB" id="A0A9W9MRC2"/>
<evidence type="ECO:0000313" key="2">
    <source>
        <dbReference type="Proteomes" id="UP001150879"/>
    </source>
</evidence>
<keyword evidence="2" id="KW-1185">Reference proteome</keyword>
<reference evidence="1" key="2">
    <citation type="journal article" date="2023" name="IMA Fungus">
        <title>Comparative genomic study of the Penicillium genus elucidates a diverse pangenome and 15 lateral gene transfer events.</title>
        <authorList>
            <person name="Petersen C."/>
            <person name="Sorensen T."/>
            <person name="Nielsen M.R."/>
            <person name="Sondergaard T.E."/>
            <person name="Sorensen J.L."/>
            <person name="Fitzpatrick D.A."/>
            <person name="Frisvad J.C."/>
            <person name="Nielsen K.L."/>
        </authorList>
    </citation>
    <scope>NUCLEOTIDE SEQUENCE</scope>
    <source>
        <strain evidence="1">IBT 16849</strain>
    </source>
</reference>
<name>A0A9W9MRC2_9EURO</name>
<dbReference type="OrthoDB" id="5296964at2759"/>
<dbReference type="Proteomes" id="UP001150879">
    <property type="component" value="Unassembled WGS sequence"/>
</dbReference>
<gene>
    <name evidence="1" type="ORF">N7472_002497</name>
</gene>
<organism evidence="1 2">
    <name type="scientific">Penicillium cf. griseofulvum</name>
    <dbReference type="NCBI Taxonomy" id="2972120"/>
    <lineage>
        <taxon>Eukaryota</taxon>
        <taxon>Fungi</taxon>
        <taxon>Dikarya</taxon>
        <taxon>Ascomycota</taxon>
        <taxon>Pezizomycotina</taxon>
        <taxon>Eurotiomycetes</taxon>
        <taxon>Eurotiomycetidae</taxon>
        <taxon>Eurotiales</taxon>
        <taxon>Aspergillaceae</taxon>
        <taxon>Penicillium</taxon>
    </lineage>
</organism>
<reference evidence="1" key="1">
    <citation type="submission" date="2022-11" db="EMBL/GenBank/DDBJ databases">
        <authorList>
            <person name="Petersen C."/>
        </authorList>
    </citation>
    <scope>NUCLEOTIDE SEQUENCE</scope>
    <source>
        <strain evidence="1">IBT 16849</strain>
    </source>
</reference>
<evidence type="ECO:0000313" key="1">
    <source>
        <dbReference type="EMBL" id="KAJ5206049.1"/>
    </source>
</evidence>